<keyword evidence="2" id="KW-0808">Transferase</keyword>
<organism evidence="6 7">
    <name type="scientific">Oryzomicrobium terrae</name>
    <dbReference type="NCBI Taxonomy" id="1735038"/>
    <lineage>
        <taxon>Bacteria</taxon>
        <taxon>Pseudomonadati</taxon>
        <taxon>Pseudomonadota</taxon>
        <taxon>Betaproteobacteria</taxon>
        <taxon>Rhodocyclales</taxon>
        <taxon>Rhodocyclaceae</taxon>
        <taxon>Oryzomicrobium</taxon>
    </lineage>
</organism>
<evidence type="ECO:0000256" key="4">
    <source>
        <dbReference type="SAM" id="MobiDB-lite"/>
    </source>
</evidence>
<gene>
    <name evidence="6" type="primary">ypsC</name>
    <name evidence="6" type="ORF">OTERR_29170</name>
</gene>
<dbReference type="Pfam" id="PF01170">
    <property type="entry name" value="UPF0020"/>
    <property type="match status" value="1"/>
</dbReference>
<dbReference type="PROSITE" id="PS01261">
    <property type="entry name" value="UPF0020"/>
    <property type="match status" value="1"/>
</dbReference>
<dbReference type="Proteomes" id="UP000323671">
    <property type="component" value="Chromosome"/>
</dbReference>
<evidence type="ECO:0000259" key="5">
    <source>
        <dbReference type="PROSITE" id="PS51165"/>
    </source>
</evidence>
<dbReference type="GO" id="GO:0008990">
    <property type="term" value="F:rRNA (guanine-N2-)-methyltransferase activity"/>
    <property type="evidence" value="ECO:0007669"/>
    <property type="project" value="TreeGrafter"/>
</dbReference>
<dbReference type="GO" id="GO:0003723">
    <property type="term" value="F:RNA binding"/>
    <property type="evidence" value="ECO:0007669"/>
    <property type="project" value="UniProtKB-UniRule"/>
</dbReference>
<keyword evidence="3" id="KW-0694">RNA-binding</keyword>
<evidence type="ECO:0000256" key="2">
    <source>
        <dbReference type="ARBA" id="ARBA00022679"/>
    </source>
</evidence>
<dbReference type="PANTHER" id="PTHR47313:SF1">
    <property type="entry name" value="RIBOSOMAL RNA LARGE SUBUNIT METHYLTRANSFERASE K_L"/>
    <property type="match status" value="1"/>
</dbReference>
<keyword evidence="7" id="KW-1185">Reference proteome</keyword>
<dbReference type="KEGG" id="otr:OTERR_29170"/>
<dbReference type="AlphaFoldDB" id="A0A5C1EBX1"/>
<dbReference type="GO" id="GO:0070043">
    <property type="term" value="F:rRNA (guanine-N7-)-methyltransferase activity"/>
    <property type="evidence" value="ECO:0007669"/>
    <property type="project" value="TreeGrafter"/>
</dbReference>
<evidence type="ECO:0000256" key="3">
    <source>
        <dbReference type="PROSITE-ProRule" id="PRU00529"/>
    </source>
</evidence>
<dbReference type="InterPro" id="IPR000241">
    <property type="entry name" value="RlmKL-like_Mtase"/>
</dbReference>
<feature type="region of interest" description="Disordered" evidence="4">
    <location>
        <begin position="379"/>
        <end position="403"/>
    </location>
</feature>
<dbReference type="CDD" id="cd11715">
    <property type="entry name" value="THUMP_AdoMetMT"/>
    <property type="match status" value="1"/>
</dbReference>
<sequence length="403" mass="44769">MFQFFASCPRGLETLLVEDLTAAGALRVAQVPGGAQFTASWEACYRANLHSSVATRILWRIAHNRYTREEDIYKMALAISWTDIFDPSQTIRCDTVATRSPLRSLEFVTLRVKDAICDRFRASTGIRPSVDTRDPDVRISLHLTEDEATLYVDTSGNPLWQRGERLDTGEAPLKENLAAGILRLSGWQPGMALLDPMCGSGTFLLEAAQMAKGEAPGLNRTFGFERLASFDPAIWRDLRNEAAARVQPLTKLPIVGSDIDGGLLRKAQANLRRAGLEGAVELKHCDARDIRPHAAEGIWVTNPPYGVRIGEANELAELYPELGDHLKAEFAGWTACFFSSDTRLPKLIGLRPDRKTPLYNGKLECRLYQFRIVAGFNRRTTAQPQQGQSGEPLPDWASEDLDQ</sequence>
<dbReference type="Gene3D" id="3.40.50.150">
    <property type="entry name" value="Vaccinia Virus protein VP39"/>
    <property type="match status" value="1"/>
</dbReference>
<reference evidence="6 7" key="1">
    <citation type="submission" date="2017-07" db="EMBL/GenBank/DDBJ databases">
        <title>Complete genome sequence of Oryzomicrobium terrae TPP412.</title>
        <authorList>
            <person name="Chiu L.-W."/>
            <person name="Lo K.-J."/>
            <person name="Tsai Y.-M."/>
            <person name="Lin S.-S."/>
            <person name="Kuo C.-H."/>
            <person name="Liu C.-T."/>
        </authorList>
    </citation>
    <scope>NUCLEOTIDE SEQUENCE [LARGE SCALE GENOMIC DNA]</scope>
    <source>
        <strain evidence="6 7">TPP412</strain>
    </source>
</reference>
<feature type="compositionally biased region" description="Polar residues" evidence="4">
    <location>
        <begin position="379"/>
        <end position="389"/>
    </location>
</feature>
<evidence type="ECO:0000313" key="6">
    <source>
        <dbReference type="EMBL" id="QEL66393.1"/>
    </source>
</evidence>
<dbReference type="PROSITE" id="PS51165">
    <property type="entry name" value="THUMP"/>
    <property type="match status" value="1"/>
</dbReference>
<feature type="domain" description="THUMP" evidence="5">
    <location>
        <begin position="43"/>
        <end position="154"/>
    </location>
</feature>
<dbReference type="Pfam" id="PF22020">
    <property type="entry name" value="RlmL_1st"/>
    <property type="match status" value="1"/>
</dbReference>
<name>A0A5C1EBX1_9RHOO</name>
<dbReference type="SMART" id="SM00981">
    <property type="entry name" value="THUMP"/>
    <property type="match status" value="1"/>
</dbReference>
<dbReference type="PANTHER" id="PTHR47313">
    <property type="entry name" value="RIBOSOMAL RNA LARGE SUBUNIT METHYLTRANSFERASE K/L"/>
    <property type="match status" value="1"/>
</dbReference>
<dbReference type="InterPro" id="IPR004114">
    <property type="entry name" value="THUMP_dom"/>
</dbReference>
<dbReference type="Pfam" id="PF02926">
    <property type="entry name" value="THUMP"/>
    <property type="match status" value="1"/>
</dbReference>
<dbReference type="RefSeq" id="WP_149426248.1">
    <property type="nucleotide sequence ID" value="NZ_CP022579.1"/>
</dbReference>
<keyword evidence="1 6" id="KW-0489">Methyltransferase</keyword>
<evidence type="ECO:0000256" key="1">
    <source>
        <dbReference type="ARBA" id="ARBA00022603"/>
    </source>
</evidence>
<accession>A0A5C1EBX1</accession>
<dbReference type="SUPFAM" id="SSF53335">
    <property type="entry name" value="S-adenosyl-L-methionine-dependent methyltransferases"/>
    <property type="match status" value="1"/>
</dbReference>
<dbReference type="InterPro" id="IPR054170">
    <property type="entry name" value="RlmL_1st"/>
</dbReference>
<dbReference type="InterPro" id="IPR029063">
    <property type="entry name" value="SAM-dependent_MTases_sf"/>
</dbReference>
<evidence type="ECO:0000313" key="7">
    <source>
        <dbReference type="Proteomes" id="UP000323671"/>
    </source>
</evidence>
<proteinExistence type="predicted"/>
<dbReference type="Gene3D" id="3.30.2130.30">
    <property type="match status" value="1"/>
</dbReference>
<dbReference type="EMBL" id="CP022579">
    <property type="protein sequence ID" value="QEL66393.1"/>
    <property type="molecule type" value="Genomic_DNA"/>
</dbReference>
<protein>
    <submittedName>
        <fullName evidence="6">Putative N6-adenine-specific DNA methylase</fullName>
    </submittedName>
</protein>
<dbReference type="InterPro" id="IPR053943">
    <property type="entry name" value="RlmKL-like_Mtase_CS"/>
</dbReference>